<name>A0A7J3M307_ARCFL</name>
<dbReference type="Pfam" id="PF00005">
    <property type="entry name" value="ABC_tran"/>
    <property type="match status" value="1"/>
</dbReference>
<accession>A0A7J3M307</accession>
<gene>
    <name evidence="5" type="ORF">ENT52_06225</name>
</gene>
<dbReference type="FunFam" id="3.40.50.300:FF:000134">
    <property type="entry name" value="Iron-enterobactin ABC transporter ATP-binding protein"/>
    <property type="match status" value="1"/>
</dbReference>
<dbReference type="InterPro" id="IPR027417">
    <property type="entry name" value="P-loop_NTPase"/>
</dbReference>
<dbReference type="InterPro" id="IPR017871">
    <property type="entry name" value="ABC_transporter-like_CS"/>
</dbReference>
<dbReference type="EMBL" id="DSYZ01000118">
    <property type="protein sequence ID" value="HGT83306.1"/>
    <property type="molecule type" value="Genomic_DNA"/>
</dbReference>
<sequence length="257" mass="29226">MVLEVRELRFAYRKDLVLDGVNLNLNAREILILLGPNGCGKSTLLKCINKILKPFGGVVLLDGKEILKMEEKEVSKLFGYVPQDHKPPFPYKVIDFVLLGRTPHIGLFSTPSKRDYEIAMESLRIVGIESFADRAYTELSGGERQLVLIARALASEAKILLLDEPTAHLDFKNTHRVLETIRRLVKERNLSTIITLHDPNLAQRYGDRIALVHNRKIECIGFPEEVITEELIRRVYGVEVELLSTNGFRFVVPKVVR</sequence>
<proteinExistence type="predicted"/>
<dbReference type="CDD" id="cd03214">
    <property type="entry name" value="ABC_Iron-Siderophores_B12_Hemin"/>
    <property type="match status" value="1"/>
</dbReference>
<keyword evidence="2" id="KW-0547">Nucleotide-binding</keyword>
<evidence type="ECO:0000256" key="2">
    <source>
        <dbReference type="ARBA" id="ARBA00022741"/>
    </source>
</evidence>
<evidence type="ECO:0000313" key="5">
    <source>
        <dbReference type="EMBL" id="HGT83306.1"/>
    </source>
</evidence>
<keyword evidence="1" id="KW-0813">Transport</keyword>
<dbReference type="InterPro" id="IPR003439">
    <property type="entry name" value="ABC_transporter-like_ATP-bd"/>
</dbReference>
<evidence type="ECO:0000259" key="4">
    <source>
        <dbReference type="PROSITE" id="PS50893"/>
    </source>
</evidence>
<dbReference type="AlphaFoldDB" id="A0A7J3M307"/>
<dbReference type="PANTHER" id="PTHR42734:SF19">
    <property type="entry name" value="IRON COMPOUNDS ABC TRANSPORTER, ATP-BINDING PROTEIN"/>
    <property type="match status" value="1"/>
</dbReference>
<dbReference type="PROSITE" id="PS00211">
    <property type="entry name" value="ABC_TRANSPORTER_1"/>
    <property type="match status" value="1"/>
</dbReference>
<organism evidence="5">
    <name type="scientific">Archaeoglobus fulgidus</name>
    <dbReference type="NCBI Taxonomy" id="2234"/>
    <lineage>
        <taxon>Archaea</taxon>
        <taxon>Methanobacteriati</taxon>
        <taxon>Methanobacteriota</taxon>
        <taxon>Archaeoglobi</taxon>
        <taxon>Archaeoglobales</taxon>
        <taxon>Archaeoglobaceae</taxon>
        <taxon>Archaeoglobus</taxon>
    </lineage>
</organism>
<dbReference type="SUPFAM" id="SSF52540">
    <property type="entry name" value="P-loop containing nucleoside triphosphate hydrolases"/>
    <property type="match status" value="1"/>
</dbReference>
<feature type="domain" description="ABC transporter" evidence="4">
    <location>
        <begin position="3"/>
        <end position="239"/>
    </location>
</feature>
<dbReference type="GO" id="GO:0016887">
    <property type="term" value="F:ATP hydrolysis activity"/>
    <property type="evidence" value="ECO:0007669"/>
    <property type="project" value="InterPro"/>
</dbReference>
<dbReference type="Gene3D" id="3.40.50.300">
    <property type="entry name" value="P-loop containing nucleotide triphosphate hydrolases"/>
    <property type="match status" value="1"/>
</dbReference>
<evidence type="ECO:0000256" key="3">
    <source>
        <dbReference type="ARBA" id="ARBA00022840"/>
    </source>
</evidence>
<comment type="caution">
    <text evidence="5">The sequence shown here is derived from an EMBL/GenBank/DDBJ whole genome shotgun (WGS) entry which is preliminary data.</text>
</comment>
<dbReference type="PROSITE" id="PS50893">
    <property type="entry name" value="ABC_TRANSPORTER_2"/>
    <property type="match status" value="1"/>
</dbReference>
<evidence type="ECO:0000256" key="1">
    <source>
        <dbReference type="ARBA" id="ARBA00022448"/>
    </source>
</evidence>
<reference evidence="5" key="1">
    <citation type="journal article" date="2020" name="mSystems">
        <title>Genome- and Community-Level Interaction Insights into Carbon Utilization and Element Cycling Functions of Hydrothermarchaeota in Hydrothermal Sediment.</title>
        <authorList>
            <person name="Zhou Z."/>
            <person name="Liu Y."/>
            <person name="Xu W."/>
            <person name="Pan J."/>
            <person name="Luo Z.H."/>
            <person name="Li M."/>
        </authorList>
    </citation>
    <scope>NUCLEOTIDE SEQUENCE [LARGE SCALE GENOMIC DNA]</scope>
    <source>
        <strain evidence="5">SpSt-587</strain>
    </source>
</reference>
<dbReference type="PANTHER" id="PTHR42734">
    <property type="entry name" value="METAL TRANSPORT SYSTEM ATP-BINDING PROTEIN TM_0124-RELATED"/>
    <property type="match status" value="1"/>
</dbReference>
<protein>
    <submittedName>
        <fullName evidence="5">ABC transporter ATP-binding protein</fullName>
    </submittedName>
</protein>
<dbReference type="InterPro" id="IPR050153">
    <property type="entry name" value="Metal_Ion_Import_ABC"/>
</dbReference>
<dbReference type="GO" id="GO:0005524">
    <property type="term" value="F:ATP binding"/>
    <property type="evidence" value="ECO:0007669"/>
    <property type="project" value="UniProtKB-KW"/>
</dbReference>
<dbReference type="InterPro" id="IPR003593">
    <property type="entry name" value="AAA+_ATPase"/>
</dbReference>
<keyword evidence="3 5" id="KW-0067">ATP-binding</keyword>
<dbReference type="SMART" id="SM00382">
    <property type="entry name" value="AAA"/>
    <property type="match status" value="1"/>
</dbReference>